<dbReference type="Gene3D" id="3.60.21.10">
    <property type="match status" value="1"/>
</dbReference>
<evidence type="ECO:0000259" key="2">
    <source>
        <dbReference type="Pfam" id="PF12850"/>
    </source>
</evidence>
<dbReference type="Proteomes" id="UP000346198">
    <property type="component" value="Unassembled WGS sequence"/>
</dbReference>
<dbReference type="InterPro" id="IPR024654">
    <property type="entry name" value="Calcineurin-like_PHP_lpxH"/>
</dbReference>
<feature type="domain" description="Calcineurin-like phosphoesterase" evidence="2">
    <location>
        <begin position="1"/>
        <end position="205"/>
    </location>
</feature>
<accession>A0A6C2UIW1</accession>
<dbReference type="InterPro" id="IPR029052">
    <property type="entry name" value="Metallo-depent_PP-like"/>
</dbReference>
<dbReference type="EMBL" id="CAAHFH010000001">
    <property type="protein sequence ID" value="VGO20155.1"/>
    <property type="molecule type" value="Genomic_DNA"/>
</dbReference>
<gene>
    <name evidence="3" type="ORF">SCARR_02216</name>
</gene>
<proteinExistence type="inferred from homology"/>
<dbReference type="RefSeq" id="WP_136061596.1">
    <property type="nucleotide sequence ID" value="NZ_CAAHFH010000001.1"/>
</dbReference>
<dbReference type="GO" id="GO:0005737">
    <property type="term" value="C:cytoplasm"/>
    <property type="evidence" value="ECO:0007669"/>
    <property type="project" value="TreeGrafter"/>
</dbReference>
<reference evidence="3 4" key="1">
    <citation type="submission" date="2019-04" db="EMBL/GenBank/DDBJ databases">
        <authorList>
            <person name="Van Vliet M D."/>
        </authorList>
    </citation>
    <scope>NUCLEOTIDE SEQUENCE [LARGE SCALE GENOMIC DNA]</scope>
    <source>
        <strain evidence="3 4">F21</strain>
    </source>
</reference>
<dbReference type="CDD" id="cd00838">
    <property type="entry name" value="MPP_superfamily"/>
    <property type="match status" value="1"/>
</dbReference>
<sequence length="241" mass="27493">MKYAILGDIHANLEALKAVLEDAGEQGVTHYACTGDLVGYNADPKACLQLIKTLKATAVQGNHDYYAARTESMELFTPLAQKSIRWTRKQLSPFDRKYLRHLPLIIDIENFTIVHSSLSNPHRWNYIFKRKAADANFRNQFNQVCFFGHTHVPLAFIKSASSIDKGFYDTVQVRPGMQYLVNVGSVGQPRDRNPKAAYVIYDLEEQSITIRRVEYDIETTQQKIRAANLPFRNALRLSDGR</sequence>
<dbReference type="SUPFAM" id="SSF56300">
    <property type="entry name" value="Metallo-dependent phosphatases"/>
    <property type="match status" value="1"/>
</dbReference>
<comment type="similarity">
    <text evidence="1">Belongs to the metallophosphoesterase superfamily. YfcE family.</text>
</comment>
<evidence type="ECO:0000256" key="1">
    <source>
        <dbReference type="ARBA" id="ARBA00008950"/>
    </source>
</evidence>
<dbReference type="PANTHER" id="PTHR42850:SF2">
    <property type="entry name" value="BLL5683 PROTEIN"/>
    <property type="match status" value="1"/>
</dbReference>
<evidence type="ECO:0000313" key="3">
    <source>
        <dbReference type="EMBL" id="VGO20155.1"/>
    </source>
</evidence>
<organism evidence="3 4">
    <name type="scientific">Pontiella sulfatireligans</name>
    <dbReference type="NCBI Taxonomy" id="2750658"/>
    <lineage>
        <taxon>Bacteria</taxon>
        <taxon>Pseudomonadati</taxon>
        <taxon>Kiritimatiellota</taxon>
        <taxon>Kiritimatiellia</taxon>
        <taxon>Kiritimatiellales</taxon>
        <taxon>Pontiellaceae</taxon>
        <taxon>Pontiella</taxon>
    </lineage>
</organism>
<dbReference type="InterPro" id="IPR011152">
    <property type="entry name" value="Pesterase_MJ0912"/>
</dbReference>
<dbReference type="Pfam" id="PF12850">
    <property type="entry name" value="Metallophos_2"/>
    <property type="match status" value="1"/>
</dbReference>
<protein>
    <recommendedName>
        <fullName evidence="2">Calcineurin-like phosphoesterase domain-containing protein</fullName>
    </recommendedName>
</protein>
<evidence type="ECO:0000313" key="4">
    <source>
        <dbReference type="Proteomes" id="UP000346198"/>
    </source>
</evidence>
<dbReference type="InterPro" id="IPR050126">
    <property type="entry name" value="Ap4A_hydrolase"/>
</dbReference>
<dbReference type="GO" id="GO:0016791">
    <property type="term" value="F:phosphatase activity"/>
    <property type="evidence" value="ECO:0007669"/>
    <property type="project" value="TreeGrafter"/>
</dbReference>
<dbReference type="AlphaFoldDB" id="A0A6C2UIW1"/>
<dbReference type="PANTHER" id="PTHR42850">
    <property type="entry name" value="METALLOPHOSPHOESTERASE"/>
    <property type="match status" value="1"/>
</dbReference>
<name>A0A6C2UIW1_9BACT</name>
<keyword evidence="4" id="KW-1185">Reference proteome</keyword>
<dbReference type="PIRSF" id="PIRSF000883">
    <property type="entry name" value="Pesterase_MJ0912"/>
    <property type="match status" value="1"/>
</dbReference>